<reference evidence="1 2" key="1">
    <citation type="journal article" date="2012" name="Eukaryot. Cell">
        <title>Genome sequence of the Trichosporon asahii environmental strain CBS 8904.</title>
        <authorList>
            <person name="Yang R.Y."/>
            <person name="Li H.T."/>
            <person name="Zhu H."/>
            <person name="Zhou G.P."/>
            <person name="Wang M."/>
            <person name="Wang L."/>
        </authorList>
    </citation>
    <scope>NUCLEOTIDE SEQUENCE [LARGE SCALE GENOMIC DNA]</scope>
    <source>
        <strain evidence="1 2">CBS 8904</strain>
    </source>
</reference>
<protein>
    <recommendedName>
        <fullName evidence="3">F-box domain-containing protein</fullName>
    </recommendedName>
</protein>
<dbReference type="HOGENOM" id="CLU_1023731_0_0_1"/>
<dbReference type="InParanoid" id="K1W2G0"/>
<evidence type="ECO:0000313" key="2">
    <source>
        <dbReference type="Proteomes" id="UP000006757"/>
    </source>
</evidence>
<organism evidence="1 2">
    <name type="scientific">Trichosporon asahii var. asahii (strain CBS 8904)</name>
    <name type="common">Yeast</name>
    <dbReference type="NCBI Taxonomy" id="1220162"/>
    <lineage>
        <taxon>Eukaryota</taxon>
        <taxon>Fungi</taxon>
        <taxon>Dikarya</taxon>
        <taxon>Basidiomycota</taxon>
        <taxon>Agaricomycotina</taxon>
        <taxon>Tremellomycetes</taxon>
        <taxon>Trichosporonales</taxon>
        <taxon>Trichosporonaceae</taxon>
        <taxon>Trichosporon</taxon>
    </lineage>
</organism>
<name>K1W2G0_TRIAC</name>
<keyword evidence="2" id="KW-1185">Reference proteome</keyword>
<sequence>MLSIHHQYFLHVVDAIFKHASSVPPSLAIMAQTCREWRRRSLSLFHTIRGYQILEEHPKPTVVVWDQFDNVLFFRGRSQLALLADCHVLDIRDISHAKPEPATFLPNLKTVRYQAHLDPERVTSGTEPLGASQIVCQNHVYSFDCPSPAVNTIVIHCAEPHANLRIWGADLVSEGRVNLSGLSELTRLIIIFEKPLHDAIHDGKSIINIVIAKDSNLSRKGWHSKGEPCQQLRLIRRLMQAAVHVGAAVVLVGTEAFSDDDVAEIHRFDFEGRIHAGADEPKGWYSFVTLDAYRRDVGEEEWAIQTCWDRPLFPHRAAA</sequence>
<accession>K1W2G0</accession>
<evidence type="ECO:0008006" key="3">
    <source>
        <dbReference type="Google" id="ProtNLM"/>
    </source>
</evidence>
<dbReference type="AlphaFoldDB" id="K1W2G0"/>
<evidence type="ECO:0000313" key="1">
    <source>
        <dbReference type="EMBL" id="EKD03098.1"/>
    </source>
</evidence>
<comment type="caution">
    <text evidence="1">The sequence shown here is derived from an EMBL/GenBank/DDBJ whole genome shotgun (WGS) entry which is preliminary data.</text>
</comment>
<gene>
    <name evidence="1" type="ORF">A1Q2_02547</name>
</gene>
<proteinExistence type="predicted"/>
<dbReference type="EMBL" id="AMBO01000268">
    <property type="protein sequence ID" value="EKD03098.1"/>
    <property type="molecule type" value="Genomic_DNA"/>
</dbReference>
<dbReference type="Proteomes" id="UP000006757">
    <property type="component" value="Unassembled WGS sequence"/>
</dbReference>